<evidence type="ECO:0000256" key="1">
    <source>
        <dbReference type="SAM" id="Phobius"/>
    </source>
</evidence>
<keyword evidence="1" id="KW-0812">Transmembrane</keyword>
<dbReference type="EMBL" id="LKHP01000003">
    <property type="protein sequence ID" value="KRQ87470.1"/>
    <property type="molecule type" value="Genomic_DNA"/>
</dbReference>
<dbReference type="Proteomes" id="UP000052015">
    <property type="component" value="Unassembled WGS sequence"/>
</dbReference>
<evidence type="ECO:0008006" key="4">
    <source>
        <dbReference type="Google" id="ProtNLM"/>
    </source>
</evidence>
<gene>
    <name evidence="2" type="ORF">ABG79_00808</name>
</gene>
<dbReference type="RefSeq" id="WP_057977359.1">
    <property type="nucleotide sequence ID" value="NZ_LKHP01000003.1"/>
</dbReference>
<proteinExistence type="predicted"/>
<reference evidence="2 3" key="1">
    <citation type="submission" date="2015-09" db="EMBL/GenBank/DDBJ databases">
        <title>Draft genome sequence of a Caloramator mitchellensis, a moderate thermophile from the Great Artesian Basin of Australia.</title>
        <authorList>
            <person name="Patel B.K."/>
        </authorList>
    </citation>
    <scope>NUCLEOTIDE SEQUENCE [LARGE SCALE GENOMIC DNA]</scope>
    <source>
        <strain evidence="2 3">VF08</strain>
    </source>
</reference>
<keyword evidence="1" id="KW-1133">Transmembrane helix</keyword>
<comment type="caution">
    <text evidence="2">The sequence shown here is derived from an EMBL/GenBank/DDBJ whole genome shotgun (WGS) entry which is preliminary data.</text>
</comment>
<sequence length="181" mass="21145">MTDKKSFRTMIFLLFIIILLIGFSDFLDFMPATARNIILIVFVLAVVIYQSKRPVKDLKDVSRRYQSASLYSRKKALEVLNEGLKLETLNNNEKLYLYMQIALEQYKMKDYTNAVESFKRVVDEAIKTEYVRIEEKFLIKMVGTYILENKRSEAEKIYNKLLALGKCEKSKVVEGMLQNKG</sequence>
<feature type="transmembrane region" description="Helical" evidence="1">
    <location>
        <begin position="7"/>
        <end position="23"/>
    </location>
</feature>
<evidence type="ECO:0000313" key="2">
    <source>
        <dbReference type="EMBL" id="KRQ87470.1"/>
    </source>
</evidence>
<dbReference type="SUPFAM" id="SSF48452">
    <property type="entry name" value="TPR-like"/>
    <property type="match status" value="1"/>
</dbReference>
<keyword evidence="3" id="KW-1185">Reference proteome</keyword>
<name>A0A0R3K1R6_CALMK</name>
<dbReference type="Gene3D" id="1.25.40.10">
    <property type="entry name" value="Tetratricopeptide repeat domain"/>
    <property type="match status" value="1"/>
</dbReference>
<dbReference type="InterPro" id="IPR011990">
    <property type="entry name" value="TPR-like_helical_dom_sf"/>
</dbReference>
<dbReference type="AlphaFoldDB" id="A0A0R3K1R6"/>
<keyword evidence="1" id="KW-0472">Membrane</keyword>
<dbReference type="STRING" id="908809.ABG79_00808"/>
<accession>A0A0R3K1R6</accession>
<dbReference type="OrthoDB" id="1954249at2"/>
<organism evidence="2 3">
    <name type="scientific">Caloramator mitchellensis</name>
    <dbReference type="NCBI Taxonomy" id="908809"/>
    <lineage>
        <taxon>Bacteria</taxon>
        <taxon>Bacillati</taxon>
        <taxon>Bacillota</taxon>
        <taxon>Clostridia</taxon>
        <taxon>Eubacteriales</taxon>
        <taxon>Clostridiaceae</taxon>
        <taxon>Caloramator</taxon>
    </lineage>
</organism>
<feature type="transmembrane region" description="Helical" evidence="1">
    <location>
        <begin position="29"/>
        <end position="49"/>
    </location>
</feature>
<protein>
    <recommendedName>
        <fullName evidence="4">Tetratricopeptide repeat protein</fullName>
    </recommendedName>
</protein>
<evidence type="ECO:0000313" key="3">
    <source>
        <dbReference type="Proteomes" id="UP000052015"/>
    </source>
</evidence>